<organism evidence="1">
    <name type="scientific">hydrothermal vent metagenome</name>
    <dbReference type="NCBI Taxonomy" id="652676"/>
    <lineage>
        <taxon>unclassified sequences</taxon>
        <taxon>metagenomes</taxon>
        <taxon>ecological metagenomes</taxon>
    </lineage>
</organism>
<proteinExistence type="predicted"/>
<protein>
    <submittedName>
        <fullName evidence="1">Uncharacterized protein</fullName>
    </submittedName>
</protein>
<name>A0A3B1C9M5_9ZZZZ</name>
<reference evidence="1" key="1">
    <citation type="submission" date="2018-06" db="EMBL/GenBank/DDBJ databases">
        <authorList>
            <person name="Zhirakovskaya E."/>
        </authorList>
    </citation>
    <scope>NUCLEOTIDE SEQUENCE</scope>
</reference>
<accession>A0A3B1C9M5</accession>
<sequence length="53" mass="5900">MLWFTVAGELLTNTKKQSSKPPEKKTRFVKAGAPEIVKGAVMLRELARNAQQT</sequence>
<dbReference type="EMBL" id="UOGB01000269">
    <property type="protein sequence ID" value="VAX23361.1"/>
    <property type="molecule type" value="Genomic_DNA"/>
</dbReference>
<evidence type="ECO:0000313" key="1">
    <source>
        <dbReference type="EMBL" id="VAX23361.1"/>
    </source>
</evidence>
<gene>
    <name evidence="1" type="ORF">MNBD_NITROSPINAE03-1879</name>
</gene>
<dbReference type="AlphaFoldDB" id="A0A3B1C9M5"/>